<proteinExistence type="predicted"/>
<gene>
    <name evidence="13" type="ORF">GIS00_02015</name>
</gene>
<comment type="caution">
    <text evidence="13">The sequence shown here is derived from an EMBL/GenBank/DDBJ whole genome shotgun (WGS) entry which is preliminary data.</text>
</comment>
<comment type="subcellular location">
    <subcellularLocation>
        <location evidence="1">Cell membrane</location>
        <topology evidence="1">Multi-pass membrane protein</topology>
    </subcellularLocation>
</comment>
<sequence length="359" mass="38131">MSTTTPNRPPATGGAPAGGVPTRVDRPIGQRLLARPELGALIAAVVIFGFFFAIAPSLRSMASISTVLYEASVVGIPAVAVGLLMIGGEFDLSAGVATISTGLFTSMICYQLSLNMWVGTFLSLLLALVIGFVNGYLVVKTQIPSFLITLGTYFILWGVNLGVTKLVTGSVATVNTSDIEGFSSLNTIFAAEIPFFGTTLKITVLWWILFVLIAAWTLQRTRIGNWIFAVGGNPASARAVGVPVDKVKIGLFMGVTVLCWFYGMHRVYGFNGVIQAGEGVGQEFFYIIAVVVGGTLLTGGFGSAFGIAIGCLILAMARLGIVYAGWDPNWFRAFLGVMLLLAVMVNLYVKKVTSSRRLS</sequence>
<feature type="transmembrane region" description="Helical" evidence="12">
    <location>
        <begin position="284"/>
        <end position="317"/>
    </location>
</feature>
<dbReference type="GO" id="GO:0022857">
    <property type="term" value="F:transmembrane transporter activity"/>
    <property type="evidence" value="ECO:0007669"/>
    <property type="project" value="InterPro"/>
</dbReference>
<feature type="transmembrane region" description="Helical" evidence="12">
    <location>
        <begin position="117"/>
        <end position="137"/>
    </location>
</feature>
<dbReference type="Proteomes" id="UP000460221">
    <property type="component" value="Unassembled WGS sequence"/>
</dbReference>
<keyword evidence="3" id="KW-1003">Cell membrane</keyword>
<evidence type="ECO:0000256" key="4">
    <source>
        <dbReference type="ARBA" id="ARBA00022519"/>
    </source>
</evidence>
<keyword evidence="2" id="KW-0813">Transport</keyword>
<keyword evidence="7 12" id="KW-1133">Transmembrane helix</keyword>
<evidence type="ECO:0000313" key="13">
    <source>
        <dbReference type="EMBL" id="MTD12722.1"/>
    </source>
</evidence>
<evidence type="ECO:0000256" key="5">
    <source>
        <dbReference type="ARBA" id="ARBA00022597"/>
    </source>
</evidence>
<evidence type="ECO:0000256" key="7">
    <source>
        <dbReference type="ARBA" id="ARBA00022989"/>
    </source>
</evidence>
<dbReference type="Pfam" id="PF02653">
    <property type="entry name" value="BPD_transp_2"/>
    <property type="match status" value="1"/>
</dbReference>
<feature type="transmembrane region" description="Helical" evidence="12">
    <location>
        <begin position="67"/>
        <end position="86"/>
    </location>
</feature>
<evidence type="ECO:0000256" key="12">
    <source>
        <dbReference type="SAM" id="Phobius"/>
    </source>
</evidence>
<dbReference type="GO" id="GO:0005886">
    <property type="term" value="C:plasma membrane"/>
    <property type="evidence" value="ECO:0007669"/>
    <property type="project" value="UniProtKB-SubCell"/>
</dbReference>
<dbReference type="RefSeq" id="WP_154766733.1">
    <property type="nucleotide sequence ID" value="NZ_WLYK01000001.1"/>
</dbReference>
<accession>A0A7K1FF36</accession>
<organism evidence="13 14">
    <name type="scientific">Nakamurella alba</name>
    <dbReference type="NCBI Taxonomy" id="2665158"/>
    <lineage>
        <taxon>Bacteria</taxon>
        <taxon>Bacillati</taxon>
        <taxon>Actinomycetota</taxon>
        <taxon>Actinomycetes</taxon>
        <taxon>Nakamurellales</taxon>
        <taxon>Nakamurellaceae</taxon>
        <taxon>Nakamurella</taxon>
    </lineage>
</organism>
<comment type="function">
    <text evidence="9">Part of the binding-protein-dependent transport system for D-xylose. Probably responsible for the translocation of the substrate across the membrane.</text>
</comment>
<evidence type="ECO:0000256" key="6">
    <source>
        <dbReference type="ARBA" id="ARBA00022692"/>
    </source>
</evidence>
<evidence type="ECO:0000256" key="3">
    <source>
        <dbReference type="ARBA" id="ARBA00022475"/>
    </source>
</evidence>
<dbReference type="PANTHER" id="PTHR32196:SF32">
    <property type="entry name" value="XYLOSE TRANSPORT SYSTEM PERMEASE PROTEIN XYLH"/>
    <property type="match status" value="1"/>
</dbReference>
<keyword evidence="5" id="KW-0762">Sugar transport</keyword>
<feature type="transmembrane region" description="Helical" evidence="12">
    <location>
        <begin position="38"/>
        <end position="55"/>
    </location>
</feature>
<feature type="region of interest" description="Disordered" evidence="11">
    <location>
        <begin position="1"/>
        <end position="23"/>
    </location>
</feature>
<evidence type="ECO:0000256" key="10">
    <source>
        <dbReference type="ARBA" id="ARBA00035686"/>
    </source>
</evidence>
<keyword evidence="6 12" id="KW-0812">Transmembrane</keyword>
<keyword evidence="14" id="KW-1185">Reference proteome</keyword>
<dbReference type="AlphaFoldDB" id="A0A7K1FF36"/>
<evidence type="ECO:0000313" key="14">
    <source>
        <dbReference type="Proteomes" id="UP000460221"/>
    </source>
</evidence>
<evidence type="ECO:0000256" key="9">
    <source>
        <dbReference type="ARBA" id="ARBA00035611"/>
    </source>
</evidence>
<evidence type="ECO:0000256" key="8">
    <source>
        <dbReference type="ARBA" id="ARBA00023136"/>
    </source>
</evidence>
<protein>
    <recommendedName>
        <fullName evidence="10">Xylose transport system permease protein XylH</fullName>
    </recommendedName>
</protein>
<keyword evidence="8 12" id="KW-0472">Membrane</keyword>
<dbReference type="EMBL" id="WLYK01000001">
    <property type="protein sequence ID" value="MTD12722.1"/>
    <property type="molecule type" value="Genomic_DNA"/>
</dbReference>
<evidence type="ECO:0000256" key="2">
    <source>
        <dbReference type="ARBA" id="ARBA00022448"/>
    </source>
</evidence>
<feature type="transmembrane region" description="Helical" evidence="12">
    <location>
        <begin position="329"/>
        <end position="349"/>
    </location>
</feature>
<feature type="compositionally biased region" description="Low complexity" evidence="11">
    <location>
        <begin position="1"/>
        <end position="22"/>
    </location>
</feature>
<name>A0A7K1FF36_9ACTN</name>
<dbReference type="PANTHER" id="PTHR32196">
    <property type="entry name" value="ABC TRANSPORTER PERMEASE PROTEIN YPHD-RELATED-RELATED"/>
    <property type="match status" value="1"/>
</dbReference>
<evidence type="ECO:0000256" key="1">
    <source>
        <dbReference type="ARBA" id="ARBA00004651"/>
    </source>
</evidence>
<dbReference type="CDD" id="cd06579">
    <property type="entry name" value="TM_PBP1_transp_AraH_like"/>
    <property type="match status" value="1"/>
</dbReference>
<feature type="transmembrane region" description="Helical" evidence="12">
    <location>
        <begin position="193"/>
        <end position="216"/>
    </location>
</feature>
<reference evidence="13 14" key="1">
    <citation type="submission" date="2019-11" db="EMBL/GenBank/DDBJ databases">
        <authorList>
            <person name="Jiang L.-Q."/>
        </authorList>
    </citation>
    <scope>NUCLEOTIDE SEQUENCE [LARGE SCALE GENOMIC DNA]</scope>
    <source>
        <strain evidence="13 14">YIM 132087</strain>
    </source>
</reference>
<keyword evidence="4" id="KW-0997">Cell inner membrane</keyword>
<feature type="transmembrane region" description="Helical" evidence="12">
    <location>
        <begin position="247"/>
        <end position="263"/>
    </location>
</feature>
<feature type="transmembrane region" description="Helical" evidence="12">
    <location>
        <begin position="92"/>
        <end position="110"/>
    </location>
</feature>
<feature type="transmembrane region" description="Helical" evidence="12">
    <location>
        <begin position="143"/>
        <end position="163"/>
    </location>
</feature>
<evidence type="ECO:0000256" key="11">
    <source>
        <dbReference type="SAM" id="MobiDB-lite"/>
    </source>
</evidence>
<dbReference type="InterPro" id="IPR001851">
    <property type="entry name" value="ABC_transp_permease"/>
</dbReference>